<dbReference type="SMART" id="SM00185">
    <property type="entry name" value="ARM"/>
    <property type="match status" value="8"/>
</dbReference>
<comment type="caution">
    <text evidence="4">The sequence shown here is derived from an EMBL/GenBank/DDBJ whole genome shotgun (WGS) entry which is preliminary data.</text>
</comment>
<dbReference type="PANTHER" id="PTHR16356">
    <property type="entry name" value="TRANSMEMBRANE AND COILED-COIL DOMAIN-CONTAINING PROTEIN 6 TMCO6"/>
    <property type="match status" value="1"/>
</dbReference>
<dbReference type="InterPro" id="IPR016024">
    <property type="entry name" value="ARM-type_fold"/>
</dbReference>
<evidence type="ECO:0000256" key="1">
    <source>
        <dbReference type="PIRNR" id="PIRNR005673"/>
    </source>
</evidence>
<evidence type="ECO:0000313" key="4">
    <source>
        <dbReference type="EMBL" id="PVD31408.1"/>
    </source>
</evidence>
<dbReference type="InterPro" id="IPR032413">
    <property type="entry name" value="Arm_3"/>
</dbReference>
<evidence type="ECO:0000256" key="3">
    <source>
        <dbReference type="SAM" id="MobiDB-lite"/>
    </source>
</evidence>
<dbReference type="STRING" id="400727.A0A2T7PDB9"/>
<dbReference type="GO" id="GO:0005737">
    <property type="term" value="C:cytoplasm"/>
    <property type="evidence" value="ECO:0007669"/>
    <property type="project" value="InterPro"/>
</dbReference>
<protein>
    <recommendedName>
        <fullName evidence="1">Importin subunit alpha</fullName>
    </recommendedName>
</protein>
<dbReference type="PROSITE" id="PS50176">
    <property type="entry name" value="ARM_REPEAT"/>
    <property type="match status" value="2"/>
</dbReference>
<keyword evidence="1" id="KW-0813">Transport</keyword>
<feature type="repeat" description="ARM" evidence="2">
    <location>
        <begin position="225"/>
        <end position="259"/>
    </location>
</feature>
<dbReference type="Proteomes" id="UP000245119">
    <property type="component" value="Linkage Group LG4"/>
</dbReference>
<feature type="region of interest" description="Disordered" evidence="3">
    <location>
        <begin position="1"/>
        <end position="32"/>
    </location>
</feature>
<dbReference type="GO" id="GO:0006606">
    <property type="term" value="P:protein import into nucleus"/>
    <property type="evidence" value="ECO:0007669"/>
    <property type="project" value="InterPro"/>
</dbReference>
<dbReference type="Gene3D" id="1.25.10.10">
    <property type="entry name" value="Leucine-rich Repeat Variant"/>
    <property type="match status" value="1"/>
</dbReference>
<dbReference type="EMBL" id="PZQS01000004">
    <property type="protein sequence ID" value="PVD31408.1"/>
    <property type="molecule type" value="Genomic_DNA"/>
</dbReference>
<comment type="similarity">
    <text evidence="1">Belongs to the importin alpha family.</text>
</comment>
<evidence type="ECO:0000313" key="5">
    <source>
        <dbReference type="Proteomes" id="UP000245119"/>
    </source>
</evidence>
<dbReference type="OrthoDB" id="21522at2759"/>
<reference evidence="4 5" key="1">
    <citation type="submission" date="2018-04" db="EMBL/GenBank/DDBJ databases">
        <title>The genome of golden apple snail Pomacea canaliculata provides insight into stress tolerance and invasive adaptation.</title>
        <authorList>
            <person name="Liu C."/>
            <person name="Liu B."/>
            <person name="Ren Y."/>
            <person name="Zhang Y."/>
            <person name="Wang H."/>
            <person name="Li S."/>
            <person name="Jiang F."/>
            <person name="Yin L."/>
            <person name="Zhang G."/>
            <person name="Qian W."/>
            <person name="Fan W."/>
        </authorList>
    </citation>
    <scope>NUCLEOTIDE SEQUENCE [LARGE SCALE GENOMIC DNA]</scope>
    <source>
        <strain evidence="4">SZHN2017</strain>
        <tissue evidence="4">Muscle</tissue>
    </source>
</reference>
<dbReference type="InterPro" id="IPR024931">
    <property type="entry name" value="Importin_alpha"/>
</dbReference>
<accession>A0A2T7PDB9</accession>
<feature type="repeat" description="ARM" evidence="2">
    <location>
        <begin position="183"/>
        <end position="210"/>
    </location>
</feature>
<dbReference type="SUPFAM" id="SSF48371">
    <property type="entry name" value="ARM repeat"/>
    <property type="match status" value="1"/>
</dbReference>
<evidence type="ECO:0000256" key="2">
    <source>
        <dbReference type="PROSITE-ProRule" id="PRU00259"/>
    </source>
</evidence>
<keyword evidence="5" id="KW-1185">Reference proteome</keyword>
<gene>
    <name evidence="4" type="ORF">C0Q70_06820</name>
</gene>
<organism evidence="4 5">
    <name type="scientific">Pomacea canaliculata</name>
    <name type="common">Golden apple snail</name>
    <dbReference type="NCBI Taxonomy" id="400727"/>
    <lineage>
        <taxon>Eukaryota</taxon>
        <taxon>Metazoa</taxon>
        <taxon>Spiralia</taxon>
        <taxon>Lophotrochozoa</taxon>
        <taxon>Mollusca</taxon>
        <taxon>Gastropoda</taxon>
        <taxon>Caenogastropoda</taxon>
        <taxon>Architaenioglossa</taxon>
        <taxon>Ampullarioidea</taxon>
        <taxon>Ampullariidae</taxon>
        <taxon>Pomacea</taxon>
    </lineage>
</organism>
<dbReference type="OMA" id="QMRNMAN"/>
<dbReference type="GO" id="GO:0061608">
    <property type="term" value="F:nuclear import signal receptor activity"/>
    <property type="evidence" value="ECO:0007669"/>
    <property type="project" value="InterPro"/>
</dbReference>
<dbReference type="InterPro" id="IPR000225">
    <property type="entry name" value="Armadillo"/>
</dbReference>
<sequence>MSHKTKYKLGAPSIQDMRTKQRQSQIEIRKNKRERRFNAKRVRLEDEEKEKPEISVDETEAVCRELVKKGSHDLEESLKTLRRALAQGPEFIDTIFKVDNCLQSLVGVLTGSDTDLQSQAAWCLTNIATGGKNHTLAVAKAAAPYFITYLTGSNTMLQDQCAWALGNIAGDSAECCKILQLQGCIPPLVKLLESPVPSCIQSAAFALANLIRDVSENSKEAVNHGILPLLLKLLQTKDISTDLLCEVAWVLTYLTHSDDIAVQMVSMGFLSTIVNIIVHCTVTDQIQEGQVVTPMLRALGNICSGPDDFSLTACENPRLMPALLELLKAPLPHIARETLWVLSNMTSDYSIVLSVVYGPLLQEILAQLDKNIEFQEEALYVLCNMATHGETVSGQLVAHGAVAKVVPLLKIFDLEVLHLALAFCEMTIRYSDEAKFIFEECGGLSHLEQLQNHPNSQIQEEAEEIIDTYFGKDYSEEVYD</sequence>
<dbReference type="PANTHER" id="PTHR16356:SF1">
    <property type="entry name" value="TRANSMEMBRANE AND COILED-COIL DOMAIN-CONTAINING PROTEIN 6"/>
    <property type="match status" value="1"/>
</dbReference>
<dbReference type="PIRSF" id="PIRSF005673">
    <property type="entry name" value="Importin_alpha"/>
    <property type="match status" value="1"/>
</dbReference>
<dbReference type="InterPro" id="IPR011989">
    <property type="entry name" value="ARM-like"/>
</dbReference>
<keyword evidence="1" id="KW-0653">Protein transport</keyword>
<proteinExistence type="inferred from homology"/>
<name>A0A2T7PDB9_POMCA</name>
<dbReference type="Pfam" id="PF00514">
    <property type="entry name" value="Arm"/>
    <property type="match status" value="3"/>
</dbReference>
<dbReference type="AlphaFoldDB" id="A0A2T7PDB9"/>
<dbReference type="Pfam" id="PF16186">
    <property type="entry name" value="Arm_3"/>
    <property type="match status" value="1"/>
</dbReference>